<dbReference type="Pfam" id="PF04542">
    <property type="entry name" value="Sigma70_r2"/>
    <property type="match status" value="1"/>
</dbReference>
<feature type="region of interest" description="Disordered" evidence="2">
    <location>
        <begin position="135"/>
        <end position="154"/>
    </location>
</feature>
<evidence type="ECO:0000256" key="2">
    <source>
        <dbReference type="SAM" id="MobiDB-lite"/>
    </source>
</evidence>
<protein>
    <recommendedName>
        <fullName evidence="7">DUF4283 domain-containing protein</fullName>
    </recommendedName>
</protein>
<dbReference type="PANTHER" id="PTHR30603">
    <property type="entry name" value="RNA POLYMERASE SIGMA FACTOR RPO"/>
    <property type="match status" value="1"/>
</dbReference>
<dbReference type="GO" id="GO:0003700">
    <property type="term" value="F:DNA-binding transcription factor activity"/>
    <property type="evidence" value="ECO:0007669"/>
    <property type="project" value="InterPro"/>
</dbReference>
<dbReference type="AlphaFoldDB" id="A0A843T5U6"/>
<accession>A0A843T5U6</accession>
<comment type="caution">
    <text evidence="5">The sequence shown here is derived from an EMBL/GenBank/DDBJ whole genome shotgun (WGS) entry which is preliminary data.</text>
</comment>
<dbReference type="Proteomes" id="UP000652761">
    <property type="component" value="Unassembled WGS sequence"/>
</dbReference>
<keyword evidence="6" id="KW-1185">Reference proteome</keyword>
<dbReference type="OrthoDB" id="1702726at2759"/>
<dbReference type="EMBL" id="NMUH01000001">
    <property type="protein sequence ID" value="MQL67752.1"/>
    <property type="molecule type" value="Genomic_DNA"/>
</dbReference>
<dbReference type="InterPro" id="IPR025558">
    <property type="entry name" value="DUF4283"/>
</dbReference>
<dbReference type="InterPro" id="IPR029047">
    <property type="entry name" value="HSP70_peptide-bd_sf"/>
</dbReference>
<gene>
    <name evidence="5" type="ORF">Taro_000046</name>
</gene>
<dbReference type="Gene3D" id="2.60.34.10">
    <property type="entry name" value="Substrate Binding Domain Of DNAk, Chain A, domain 1"/>
    <property type="match status" value="1"/>
</dbReference>
<evidence type="ECO:0000259" key="4">
    <source>
        <dbReference type="Pfam" id="PF14111"/>
    </source>
</evidence>
<evidence type="ECO:0000256" key="1">
    <source>
        <dbReference type="ARBA" id="ARBA00007788"/>
    </source>
</evidence>
<evidence type="ECO:0000259" key="3">
    <source>
        <dbReference type="Pfam" id="PF04542"/>
    </source>
</evidence>
<feature type="domain" description="RNA polymerase sigma-70 region 2" evidence="3">
    <location>
        <begin position="386"/>
        <end position="428"/>
    </location>
</feature>
<dbReference type="InterPro" id="IPR050239">
    <property type="entry name" value="Sigma-70_RNA_pol_init_factors"/>
</dbReference>
<evidence type="ECO:0000313" key="6">
    <source>
        <dbReference type="Proteomes" id="UP000652761"/>
    </source>
</evidence>
<dbReference type="Gene3D" id="1.10.601.10">
    <property type="entry name" value="RNA Polymerase Primary Sigma Factor"/>
    <property type="match status" value="1"/>
</dbReference>
<feature type="region of interest" description="Disordered" evidence="2">
    <location>
        <begin position="1"/>
        <end position="21"/>
    </location>
</feature>
<dbReference type="SUPFAM" id="SSF88946">
    <property type="entry name" value="Sigma2 domain of RNA polymerase sigma factors"/>
    <property type="match status" value="1"/>
</dbReference>
<dbReference type="InterPro" id="IPR013325">
    <property type="entry name" value="RNA_pol_sigma_r2"/>
</dbReference>
<dbReference type="Pfam" id="PF14111">
    <property type="entry name" value="DUF4283"/>
    <property type="match status" value="1"/>
</dbReference>
<feature type="compositionally biased region" description="Basic residues" evidence="2">
    <location>
        <begin position="1"/>
        <end position="11"/>
    </location>
</feature>
<name>A0A843T5U6_COLES</name>
<evidence type="ECO:0000313" key="5">
    <source>
        <dbReference type="EMBL" id="MQL67752.1"/>
    </source>
</evidence>
<comment type="similarity">
    <text evidence="1">Belongs to the sigma-70 factor family.</text>
</comment>
<dbReference type="PANTHER" id="PTHR30603:SF47">
    <property type="entry name" value="RNA POLYMERASE SIGMA FACTOR SIGD, CHLOROPLASTIC"/>
    <property type="match status" value="1"/>
</dbReference>
<dbReference type="GO" id="GO:0006352">
    <property type="term" value="P:DNA-templated transcription initiation"/>
    <property type="evidence" value="ECO:0007669"/>
    <property type="project" value="InterPro"/>
</dbReference>
<feature type="domain" description="DUF4283" evidence="4">
    <location>
        <begin position="202"/>
        <end position="280"/>
    </location>
</feature>
<proteinExistence type="inferred from homology"/>
<sequence>MRALGHHRPARPRPLSSTMPSSATAVIHAGHMQMKEVEFMKSNNYLWDESSEFSILSRSNIALVRKNEITLTSKNPGHPRVRRSTLLAELSCCSSCQPWFRAPPPTAPPTPSIDHAAAFTAAGPAAEALAALAPTAASSQGQPHGGLSAPPHAVFTPPAAPATPVVGLPWTAPVVAPPCSTALLCPVFFTLEEIHASCKPLDLAIITKTPQGRPPFQEIRSHLQQRFKLLADFIISALDGRHLLIRFLNREDYLQVRLKDSMFIQGCPFRFCKWYVSFSPVEDSPIVPVSLELPVNEEEGMRADGDGLGTYFPNLIVHESFPFLIALSWKGASPDSNGPAENQQISAVFPKGNPIPSVKALSFYRSSTFTIDVVYPDVSELQAPANEGCIGLLRGAEIFDSKQGYKLPTYVYWWIKQAIIKATAKKSWIVILLVTFSFIPHPTGETEDKLYTQEDGND</sequence>
<evidence type="ECO:0008006" key="7">
    <source>
        <dbReference type="Google" id="ProtNLM"/>
    </source>
</evidence>
<dbReference type="InterPro" id="IPR007627">
    <property type="entry name" value="RNA_pol_sigma70_r2"/>
</dbReference>
<reference evidence="5" key="1">
    <citation type="submission" date="2017-07" db="EMBL/GenBank/DDBJ databases">
        <title>Taro Niue Genome Assembly and Annotation.</title>
        <authorList>
            <person name="Atibalentja N."/>
            <person name="Keating K."/>
            <person name="Fields C.J."/>
        </authorList>
    </citation>
    <scope>NUCLEOTIDE SEQUENCE</scope>
    <source>
        <strain evidence="5">Niue_2</strain>
        <tissue evidence="5">Leaf</tissue>
    </source>
</reference>
<organism evidence="5 6">
    <name type="scientific">Colocasia esculenta</name>
    <name type="common">Wild taro</name>
    <name type="synonym">Arum esculentum</name>
    <dbReference type="NCBI Taxonomy" id="4460"/>
    <lineage>
        <taxon>Eukaryota</taxon>
        <taxon>Viridiplantae</taxon>
        <taxon>Streptophyta</taxon>
        <taxon>Embryophyta</taxon>
        <taxon>Tracheophyta</taxon>
        <taxon>Spermatophyta</taxon>
        <taxon>Magnoliopsida</taxon>
        <taxon>Liliopsida</taxon>
        <taxon>Araceae</taxon>
        <taxon>Aroideae</taxon>
        <taxon>Colocasieae</taxon>
        <taxon>Colocasia</taxon>
    </lineage>
</organism>